<keyword evidence="8 12" id="KW-0998">Cell outer membrane</keyword>
<evidence type="ECO:0000256" key="9">
    <source>
        <dbReference type="ARBA" id="ARBA00023288"/>
    </source>
</evidence>
<evidence type="ECO:0000256" key="4">
    <source>
        <dbReference type="ARBA" id="ARBA00022729"/>
    </source>
</evidence>
<comment type="function">
    <text evidence="10 12">Involved in the storage or transport of lipids necessary for membrane maintenance under stressful conditions. Displays a binding preference for lysophospholipids.</text>
</comment>
<dbReference type="Gene3D" id="2.40.128.20">
    <property type="match status" value="1"/>
</dbReference>
<organism evidence="15 16">
    <name type="scientific">Klebsiella pneumoniae</name>
    <dbReference type="NCBI Taxonomy" id="573"/>
    <lineage>
        <taxon>Bacteria</taxon>
        <taxon>Pseudomonadati</taxon>
        <taxon>Pseudomonadota</taxon>
        <taxon>Gammaproteobacteria</taxon>
        <taxon>Enterobacterales</taxon>
        <taxon>Enterobacteriaceae</taxon>
        <taxon>Klebsiella/Raoultella group</taxon>
        <taxon>Klebsiella</taxon>
        <taxon>Klebsiella pneumoniae complex</taxon>
    </lineage>
</organism>
<dbReference type="AlphaFoldDB" id="A0A2X3D7L7"/>
<dbReference type="InterPro" id="IPR000566">
    <property type="entry name" value="Lipocln_cytosolic_FA-bd_dom"/>
</dbReference>
<feature type="chain" id="PRO_5015802347" description="Outer membrane lipoprotein Blc" evidence="12">
    <location>
        <begin position="19"/>
        <end position="180"/>
    </location>
</feature>
<evidence type="ECO:0000256" key="10">
    <source>
        <dbReference type="ARBA" id="ARBA00057024"/>
    </source>
</evidence>
<dbReference type="PROSITE" id="PS51257">
    <property type="entry name" value="PROKAR_LIPOPROTEIN"/>
    <property type="match status" value="1"/>
</dbReference>
<accession>A0A2X3D7L7</accession>
<dbReference type="InterPro" id="IPR022271">
    <property type="entry name" value="Lipocalin_ApoD"/>
</dbReference>
<evidence type="ECO:0000256" key="7">
    <source>
        <dbReference type="ARBA" id="ARBA00023139"/>
    </source>
</evidence>
<sequence length="180" mass="20012">MRILPIITAIAVSFLSVACSTPTPPPGVTVVSPFDVQRYLGTWYEIARFDHPFESGLEKVTIAWHPRDDGGLDVVNKGYNPDRGMWQKTDGVAYFTGEPSRAALKISFFGPFYGSYNVIALDKEYRYALVCGPDRDYLWLLARAPTIAPEVRQQMLDIATRQGLMSANWSGSISAMISAR</sequence>
<keyword evidence="6 12" id="KW-0472">Membrane</keyword>
<evidence type="ECO:0000256" key="1">
    <source>
        <dbReference type="ARBA" id="ARBA00004459"/>
    </source>
</evidence>
<evidence type="ECO:0000256" key="8">
    <source>
        <dbReference type="ARBA" id="ARBA00023237"/>
    </source>
</evidence>
<dbReference type="PANTHER" id="PTHR10612">
    <property type="entry name" value="APOLIPOPROTEIN D"/>
    <property type="match status" value="1"/>
</dbReference>
<evidence type="ECO:0000256" key="12">
    <source>
        <dbReference type="PIRNR" id="PIRNR036893"/>
    </source>
</evidence>
<dbReference type="InterPro" id="IPR012674">
    <property type="entry name" value="Calycin"/>
</dbReference>
<dbReference type="GO" id="GO:0008289">
    <property type="term" value="F:lipid binding"/>
    <property type="evidence" value="ECO:0007669"/>
    <property type="project" value="UniProtKB-UniRule"/>
</dbReference>
<feature type="domain" description="Lipocalin/cytosolic fatty-acid binding" evidence="14">
    <location>
        <begin position="34"/>
        <end position="165"/>
    </location>
</feature>
<evidence type="ECO:0000256" key="2">
    <source>
        <dbReference type="ARBA" id="ARBA00006889"/>
    </source>
</evidence>
<dbReference type="GO" id="GO:0009279">
    <property type="term" value="C:cell outer membrane"/>
    <property type="evidence" value="ECO:0007669"/>
    <property type="project" value="UniProtKB-SubCell"/>
</dbReference>
<dbReference type="EMBL" id="UASO01000004">
    <property type="protein sequence ID" value="SQC20496.1"/>
    <property type="molecule type" value="Genomic_DNA"/>
</dbReference>
<evidence type="ECO:0000313" key="15">
    <source>
        <dbReference type="EMBL" id="SQC20496.1"/>
    </source>
</evidence>
<keyword evidence="4 12" id="KW-0732">Signal</keyword>
<dbReference type="CDD" id="cd19438">
    <property type="entry name" value="lipocalin_Blc-like"/>
    <property type="match status" value="1"/>
</dbReference>
<protein>
    <recommendedName>
        <fullName evidence="11 12">Outer membrane lipoprotein Blc</fullName>
    </recommendedName>
</protein>
<dbReference type="InterPro" id="IPR047202">
    <property type="entry name" value="Lipocalin_Blc-like_dom"/>
</dbReference>
<dbReference type="InterPro" id="IPR002446">
    <property type="entry name" value="Lipocalin_bac"/>
</dbReference>
<comment type="subcellular location">
    <subcellularLocation>
        <location evidence="1">Cell outer membrane</location>
        <topology evidence="1">Lipid-anchor</topology>
    </subcellularLocation>
</comment>
<evidence type="ECO:0000313" key="16">
    <source>
        <dbReference type="Proteomes" id="UP000250675"/>
    </source>
</evidence>
<evidence type="ECO:0000256" key="5">
    <source>
        <dbReference type="ARBA" id="ARBA00023121"/>
    </source>
</evidence>
<comment type="subunit">
    <text evidence="3 12">Homodimer.</text>
</comment>
<keyword evidence="5 12" id="KW-0446">Lipid-binding</keyword>
<evidence type="ECO:0000256" key="13">
    <source>
        <dbReference type="PIRSR" id="PIRSR036893-52"/>
    </source>
</evidence>
<dbReference type="SUPFAM" id="SSF50814">
    <property type="entry name" value="Lipocalins"/>
    <property type="match status" value="1"/>
</dbReference>
<evidence type="ECO:0000256" key="6">
    <source>
        <dbReference type="ARBA" id="ARBA00023136"/>
    </source>
</evidence>
<feature type="lipid moiety-binding region" description="S-diacylglycerol cysteine" evidence="13">
    <location>
        <position position="19"/>
    </location>
</feature>
<dbReference type="InterPro" id="IPR022272">
    <property type="entry name" value="Lipocalin_CS"/>
</dbReference>
<keyword evidence="9 12" id="KW-0449">Lipoprotein</keyword>
<dbReference type="PROSITE" id="PS00213">
    <property type="entry name" value="LIPOCALIN"/>
    <property type="match status" value="1"/>
</dbReference>
<proteinExistence type="inferred from homology"/>
<dbReference type="Pfam" id="PF08212">
    <property type="entry name" value="Lipocalin_2"/>
    <property type="match status" value="1"/>
</dbReference>
<name>A0A2X3D7L7_KLEPN</name>
<dbReference type="FunFam" id="2.40.128.20:FF:000002">
    <property type="entry name" value="Outer membrane lipoprotein Blc"/>
    <property type="match status" value="1"/>
</dbReference>
<dbReference type="Proteomes" id="UP000250675">
    <property type="component" value="Unassembled WGS sequence"/>
</dbReference>
<gene>
    <name evidence="15" type="primary">blc_1</name>
    <name evidence="15" type="ORF">NCTC9645_01616</name>
</gene>
<reference evidence="15 16" key="1">
    <citation type="submission" date="2018-06" db="EMBL/GenBank/DDBJ databases">
        <authorList>
            <consortium name="Pathogen Informatics"/>
            <person name="Doyle S."/>
        </authorList>
    </citation>
    <scope>NUCLEOTIDE SEQUENCE [LARGE SCALE GENOMIC DNA]</scope>
    <source>
        <strain evidence="15 16">NCTC9645</strain>
    </source>
</reference>
<dbReference type="NCBIfam" id="NF007786">
    <property type="entry name" value="PRK10477.1"/>
    <property type="match status" value="1"/>
</dbReference>
<dbReference type="GO" id="GO:0006950">
    <property type="term" value="P:response to stress"/>
    <property type="evidence" value="ECO:0007669"/>
    <property type="project" value="UniProtKB-ARBA"/>
</dbReference>
<dbReference type="PANTHER" id="PTHR10612:SF34">
    <property type="entry name" value="APOLIPOPROTEIN D"/>
    <property type="match status" value="1"/>
</dbReference>
<keyword evidence="7 13" id="KW-0564">Palmitate</keyword>
<evidence type="ECO:0000259" key="14">
    <source>
        <dbReference type="Pfam" id="PF08212"/>
    </source>
</evidence>
<evidence type="ECO:0000256" key="11">
    <source>
        <dbReference type="ARBA" id="ARBA00071217"/>
    </source>
</evidence>
<evidence type="ECO:0000256" key="3">
    <source>
        <dbReference type="ARBA" id="ARBA00011738"/>
    </source>
</evidence>
<comment type="similarity">
    <text evidence="2 12">Belongs to the calycin superfamily. Lipocalin family.</text>
</comment>
<dbReference type="PRINTS" id="PR01171">
    <property type="entry name" value="BCTLIPOCALIN"/>
</dbReference>
<dbReference type="PIRSF" id="PIRSF036893">
    <property type="entry name" value="Lipocalin_ApoD"/>
    <property type="match status" value="1"/>
</dbReference>
<feature type="signal peptide" evidence="12">
    <location>
        <begin position="1"/>
        <end position="18"/>
    </location>
</feature>